<dbReference type="RefSeq" id="WP_379154185.1">
    <property type="nucleotide sequence ID" value="NZ_JBHSRJ010000004.1"/>
</dbReference>
<dbReference type="PROSITE" id="PS51829">
    <property type="entry name" value="P_HOMO_B"/>
    <property type="match status" value="1"/>
</dbReference>
<dbReference type="Proteomes" id="UP001596135">
    <property type="component" value="Unassembled WGS sequence"/>
</dbReference>
<dbReference type="Gene3D" id="2.60.120.260">
    <property type="entry name" value="Galactose-binding domain-like"/>
    <property type="match status" value="1"/>
</dbReference>
<accession>A0ABW1LIM4</accession>
<feature type="domain" description="P/Homo B" evidence="3">
    <location>
        <begin position="53"/>
        <end position="245"/>
    </location>
</feature>
<dbReference type="EMBL" id="JBHSRJ010000004">
    <property type="protein sequence ID" value="MFC6043810.1"/>
    <property type="molecule type" value="Genomic_DNA"/>
</dbReference>
<evidence type="ECO:0000313" key="5">
    <source>
        <dbReference type="Proteomes" id="UP001596135"/>
    </source>
</evidence>
<name>A0ABW1LIM4_9ACTN</name>
<keyword evidence="5" id="KW-1185">Reference proteome</keyword>
<sequence>MLSPALGCAPRFEEPDAGSGAAEILGERPMNLRTLLVTVVAVGIAAATTAVGVSPAQATSTWTSVAGTGVGSIPDGDVLCTTFAGPLVVSFSVTGMPVAPLSGVRISGLQMTHPWVGDLDVELFAPNASGATVFSRVGSTAAAPAGDSSNLGGTYSFSDESTPNNLWSEAAGLGTADVIPSGRYAATTPGAPDLTNGGQQTSLTQAFSSVADPNGTWTLEFADHCGGDTGSVTAVTLQLQSSAGLGPCTGFAMELNSAQIAADSAASALTTSRDAAATAAETLGAAKATASATAEAGTRAQAASTAAQGAVASATGAVTKAATALKKAKKSHRKAAIARAAKALKAATIRLSTAKKTAAATSTTLSTAQATAATAAQDQVTAQGARDAAVTVVTSRQATLAAAQDTLAEKKKAYAFCLDA</sequence>
<comment type="caution">
    <text evidence="4">The sequence shown here is derived from an EMBL/GenBank/DDBJ whole genome shotgun (WGS) entry which is preliminary data.</text>
</comment>
<keyword evidence="1" id="KW-0645">Protease</keyword>
<dbReference type="InterPro" id="IPR002884">
    <property type="entry name" value="P_dom"/>
</dbReference>
<evidence type="ECO:0000256" key="2">
    <source>
        <dbReference type="ARBA" id="ARBA00022801"/>
    </source>
</evidence>
<keyword evidence="2" id="KW-0378">Hydrolase</keyword>
<evidence type="ECO:0000259" key="3">
    <source>
        <dbReference type="PROSITE" id="PS51829"/>
    </source>
</evidence>
<gene>
    <name evidence="4" type="ORF">ACFPYL_12020</name>
</gene>
<evidence type="ECO:0000256" key="1">
    <source>
        <dbReference type="ARBA" id="ARBA00022670"/>
    </source>
</evidence>
<evidence type="ECO:0000313" key="4">
    <source>
        <dbReference type="EMBL" id="MFC6043810.1"/>
    </source>
</evidence>
<proteinExistence type="predicted"/>
<reference evidence="5" key="1">
    <citation type="journal article" date="2019" name="Int. J. Syst. Evol. Microbiol.">
        <title>The Global Catalogue of Microorganisms (GCM) 10K type strain sequencing project: providing services to taxonomists for standard genome sequencing and annotation.</title>
        <authorList>
            <consortium name="The Broad Institute Genomics Platform"/>
            <consortium name="The Broad Institute Genome Sequencing Center for Infectious Disease"/>
            <person name="Wu L."/>
            <person name="Ma J."/>
        </authorList>
    </citation>
    <scope>NUCLEOTIDE SEQUENCE [LARGE SCALE GENOMIC DNA]</scope>
    <source>
        <strain evidence="5">CCUG 54522</strain>
    </source>
</reference>
<protein>
    <recommendedName>
        <fullName evidence="3">P/Homo B domain-containing protein</fullName>
    </recommendedName>
</protein>
<organism evidence="4 5">
    <name type="scientific">Nocardioides hankookensis</name>
    <dbReference type="NCBI Taxonomy" id="443157"/>
    <lineage>
        <taxon>Bacteria</taxon>
        <taxon>Bacillati</taxon>
        <taxon>Actinomycetota</taxon>
        <taxon>Actinomycetes</taxon>
        <taxon>Propionibacteriales</taxon>
        <taxon>Nocardioidaceae</taxon>
        <taxon>Nocardioides</taxon>
    </lineage>
</organism>